<dbReference type="InterPro" id="IPR003399">
    <property type="entry name" value="Mce/MlaD"/>
</dbReference>
<evidence type="ECO:0000313" key="5">
    <source>
        <dbReference type="Proteomes" id="UP000239872"/>
    </source>
</evidence>
<keyword evidence="5" id="KW-1185">Reference proteome</keyword>
<feature type="region of interest" description="Disordered" evidence="1">
    <location>
        <begin position="220"/>
        <end position="252"/>
    </location>
</feature>
<organism evidence="4 5">
    <name type="scientific">Flavipsychrobacter stenotrophus</name>
    <dbReference type="NCBI Taxonomy" id="2077091"/>
    <lineage>
        <taxon>Bacteria</taxon>
        <taxon>Pseudomonadati</taxon>
        <taxon>Bacteroidota</taxon>
        <taxon>Chitinophagia</taxon>
        <taxon>Chitinophagales</taxon>
        <taxon>Chitinophagaceae</taxon>
        <taxon>Flavipsychrobacter</taxon>
    </lineage>
</organism>
<dbReference type="EMBL" id="PPSL01000002">
    <property type="protein sequence ID" value="PQJ11521.1"/>
    <property type="molecule type" value="Genomic_DNA"/>
</dbReference>
<evidence type="ECO:0000259" key="3">
    <source>
        <dbReference type="Pfam" id="PF02470"/>
    </source>
</evidence>
<feature type="domain" description="Mce/MlaD" evidence="3">
    <location>
        <begin position="40"/>
        <end position="115"/>
    </location>
</feature>
<dbReference type="AlphaFoldDB" id="A0A2S7SY15"/>
<dbReference type="PANTHER" id="PTHR33371">
    <property type="entry name" value="INTERMEMBRANE PHOSPHOLIPID TRANSPORT SYSTEM BINDING PROTEIN MLAD-RELATED"/>
    <property type="match status" value="1"/>
</dbReference>
<feature type="compositionally biased region" description="Basic and acidic residues" evidence="1">
    <location>
        <begin position="223"/>
        <end position="252"/>
    </location>
</feature>
<reference evidence="4 5" key="1">
    <citation type="submission" date="2018-01" db="EMBL/GenBank/DDBJ databases">
        <title>A novel member of the phylum Bacteroidetes isolated from glacier ice.</title>
        <authorList>
            <person name="Liu Q."/>
            <person name="Xin Y.-H."/>
        </authorList>
    </citation>
    <scope>NUCLEOTIDE SEQUENCE [LARGE SCALE GENOMIC DNA]</scope>
    <source>
        <strain evidence="4 5">RB1R16</strain>
    </source>
</reference>
<evidence type="ECO:0000313" key="4">
    <source>
        <dbReference type="EMBL" id="PQJ11521.1"/>
    </source>
</evidence>
<proteinExistence type="predicted"/>
<protein>
    <submittedName>
        <fullName evidence="4">MCE family protein</fullName>
    </submittedName>
</protein>
<accession>A0A2S7SY15</accession>
<dbReference type="PANTHER" id="PTHR33371:SF4">
    <property type="entry name" value="INTERMEMBRANE PHOSPHOLIPID TRANSPORT SYSTEM BINDING PROTEIN MLAD"/>
    <property type="match status" value="1"/>
</dbReference>
<name>A0A2S7SY15_9BACT</name>
<comment type="caution">
    <text evidence="4">The sequence shown here is derived from an EMBL/GenBank/DDBJ whole genome shotgun (WGS) entry which is preliminary data.</text>
</comment>
<dbReference type="Pfam" id="PF02470">
    <property type="entry name" value="MlaD"/>
    <property type="match status" value="1"/>
</dbReference>
<gene>
    <name evidence="4" type="ORF">CJD36_006885</name>
</gene>
<keyword evidence="2" id="KW-0812">Transmembrane</keyword>
<keyword evidence="2" id="KW-1133">Transmembrane helix</keyword>
<dbReference type="OrthoDB" id="9771725at2"/>
<sequence length="252" mass="27116">MKATGGQKVRTGIFALIGLGLLVGAVFLIGKTKNLFGDTFHVYGTFKNVGGLQAGNNVRFVGVNVGTVQSISIISDTLARVDLIVQESVHKFIKSNAVASIGSDGLMGDKLIVISAADDGTQPVKDGARIATNNPTDMGEIVAKMQRIADNAEVITAGLADISMTISQGKGSLGRLLYNDDLAKNLEGTVTNIKQGTKGFSENMEALKGNFLLRGYYKRKERKKEEKEEARQAKEAEKAEKKDQPKIDKKKK</sequence>
<dbReference type="RefSeq" id="WP_105038401.1">
    <property type="nucleotide sequence ID" value="NZ_PPSL01000002.1"/>
</dbReference>
<feature type="transmembrane region" description="Helical" evidence="2">
    <location>
        <begin position="12"/>
        <end position="30"/>
    </location>
</feature>
<evidence type="ECO:0000256" key="2">
    <source>
        <dbReference type="SAM" id="Phobius"/>
    </source>
</evidence>
<dbReference type="Proteomes" id="UP000239872">
    <property type="component" value="Unassembled WGS sequence"/>
</dbReference>
<dbReference type="InterPro" id="IPR052336">
    <property type="entry name" value="MlaD_Phospholipid_Transporter"/>
</dbReference>
<keyword evidence="2" id="KW-0472">Membrane</keyword>
<evidence type="ECO:0000256" key="1">
    <source>
        <dbReference type="SAM" id="MobiDB-lite"/>
    </source>
</evidence>